<dbReference type="InParanoid" id="A0A078AKD3"/>
<feature type="coiled-coil region" evidence="1">
    <location>
        <begin position="134"/>
        <end position="161"/>
    </location>
</feature>
<accession>A0A078AKD3</accession>
<proteinExistence type="predicted"/>
<name>A0A078AKD3_STYLE</name>
<dbReference type="PANTHER" id="PTHR22306">
    <property type="entry name" value="CHROMOSOME 7 OPEN READING FRAME 50"/>
    <property type="match status" value="1"/>
</dbReference>
<feature type="domain" description="WKF" evidence="3">
    <location>
        <begin position="47"/>
        <end position="108"/>
    </location>
</feature>
<feature type="region of interest" description="Disordered" evidence="2">
    <location>
        <begin position="1"/>
        <end position="38"/>
    </location>
</feature>
<keyword evidence="5" id="KW-1185">Reference proteome</keyword>
<organism evidence="4 5">
    <name type="scientific">Stylonychia lemnae</name>
    <name type="common">Ciliate</name>
    <dbReference type="NCBI Taxonomy" id="5949"/>
    <lineage>
        <taxon>Eukaryota</taxon>
        <taxon>Sar</taxon>
        <taxon>Alveolata</taxon>
        <taxon>Ciliophora</taxon>
        <taxon>Intramacronucleata</taxon>
        <taxon>Spirotrichea</taxon>
        <taxon>Stichotrichia</taxon>
        <taxon>Sporadotrichida</taxon>
        <taxon>Oxytrichidae</taxon>
        <taxon>Stylonychinae</taxon>
        <taxon>Stylonychia</taxon>
    </lineage>
</organism>
<protein>
    <recommendedName>
        <fullName evidence="3">WKF domain-containing protein</fullName>
    </recommendedName>
</protein>
<evidence type="ECO:0000256" key="1">
    <source>
        <dbReference type="SAM" id="Coils"/>
    </source>
</evidence>
<sequence length="161" mass="19578">MSKKSRKQRERKRKTQKEEEKAQPKKYKPEELKEKENNRHVRNDSLNYLVLWKENHEVWKFKKSRQVFLFKNMYNVEKVPTKHFKILKKYIKAMQGQQKEKILEEALAIIEKPQEKIVFDDIEKSQIDQCDTSVEKQKMQEQLLQSKLKRAEKIAKCLSKE</sequence>
<evidence type="ECO:0000259" key="3">
    <source>
        <dbReference type="Pfam" id="PF10180"/>
    </source>
</evidence>
<gene>
    <name evidence="4" type="primary">Contig6832.g325</name>
    <name evidence="4" type="ORF">STYLEM_11880</name>
</gene>
<evidence type="ECO:0000313" key="5">
    <source>
        <dbReference type="Proteomes" id="UP000039865"/>
    </source>
</evidence>
<dbReference type="OrthoDB" id="10261563at2759"/>
<evidence type="ECO:0000313" key="4">
    <source>
        <dbReference type="EMBL" id="CDW82845.1"/>
    </source>
</evidence>
<evidence type="ECO:0000256" key="2">
    <source>
        <dbReference type="SAM" id="MobiDB-lite"/>
    </source>
</evidence>
<dbReference type="AlphaFoldDB" id="A0A078AKD3"/>
<dbReference type="InterPro" id="IPR019327">
    <property type="entry name" value="WKF"/>
</dbReference>
<dbReference type="Proteomes" id="UP000039865">
    <property type="component" value="Unassembled WGS sequence"/>
</dbReference>
<feature type="compositionally biased region" description="Basic and acidic residues" evidence="2">
    <location>
        <begin position="16"/>
        <end position="38"/>
    </location>
</feature>
<dbReference type="EMBL" id="CCKQ01011302">
    <property type="protein sequence ID" value="CDW82845.1"/>
    <property type="molecule type" value="Genomic_DNA"/>
</dbReference>
<dbReference type="Pfam" id="PF10180">
    <property type="entry name" value="WKF"/>
    <property type="match status" value="1"/>
</dbReference>
<keyword evidence="1" id="KW-0175">Coiled coil</keyword>
<dbReference type="PANTHER" id="PTHR22306:SF2">
    <property type="entry name" value="CHROMOSOME 7 OPEN READING FRAME 50"/>
    <property type="match status" value="1"/>
</dbReference>
<reference evidence="4 5" key="1">
    <citation type="submission" date="2014-06" db="EMBL/GenBank/DDBJ databases">
        <authorList>
            <person name="Swart Estienne"/>
        </authorList>
    </citation>
    <scope>NUCLEOTIDE SEQUENCE [LARGE SCALE GENOMIC DNA]</scope>
    <source>
        <strain evidence="4 5">130c</strain>
    </source>
</reference>
<feature type="compositionally biased region" description="Basic residues" evidence="2">
    <location>
        <begin position="1"/>
        <end position="15"/>
    </location>
</feature>